<dbReference type="HOGENOM" id="CLU_015125_2_0_3"/>
<proteinExistence type="inferred from homology"/>
<accession>B1WRK8</accession>
<dbReference type="GO" id="GO:0005829">
    <property type="term" value="C:cytosol"/>
    <property type="evidence" value="ECO:0007669"/>
    <property type="project" value="TreeGrafter"/>
</dbReference>
<keyword evidence="9" id="KW-1185">Reference proteome</keyword>
<evidence type="ECO:0000256" key="4">
    <source>
        <dbReference type="ARBA" id="ARBA00022723"/>
    </source>
</evidence>
<evidence type="ECO:0000256" key="5">
    <source>
        <dbReference type="ARBA" id="ARBA00023002"/>
    </source>
</evidence>
<dbReference type="RefSeq" id="WP_009543819.1">
    <property type="nucleotide sequence ID" value="NC_010546.1"/>
</dbReference>
<evidence type="ECO:0000256" key="3">
    <source>
        <dbReference type="ARBA" id="ARBA00022617"/>
    </source>
</evidence>
<dbReference type="Proteomes" id="UP000001203">
    <property type="component" value="Chromosome circular"/>
</dbReference>
<dbReference type="KEGG" id="cyt:cce_4101"/>
<evidence type="ECO:0000313" key="8">
    <source>
        <dbReference type="EMBL" id="ACB53449.1"/>
    </source>
</evidence>
<dbReference type="InterPro" id="IPR011008">
    <property type="entry name" value="Dimeric_a/b-barrel"/>
</dbReference>
<protein>
    <submittedName>
        <fullName evidence="8">Probable peroxidase</fullName>
    </submittedName>
</protein>
<dbReference type="AlphaFoldDB" id="B1WRK8"/>
<name>B1WRK8_CROS5</name>
<dbReference type="InterPro" id="IPR006314">
    <property type="entry name" value="Dyp_peroxidase"/>
</dbReference>
<comment type="cofactor">
    <cofactor evidence="1">
        <name>heme b</name>
        <dbReference type="ChEBI" id="CHEBI:60344"/>
    </cofactor>
</comment>
<keyword evidence="5" id="KW-0560">Oxidoreductase</keyword>
<dbReference type="STRING" id="43989.cce_4101"/>
<sequence length="568" mass="66103">MNNPNNDQNYYDDLINNNKLIDTCNLNSGYQQILQDLQGGMLKNYGRQYSLYIFIQFDAEKINEVKQWIGSEIAPHVTSTLKQLQDTEDYKENCRQNNIDASSTVYGELCQNFFLSYQGYKVLLEEKEVKNSSLFTSSRKQQQDDVSVQDKVGIPSDRDFDQPMNEVWKDSYPFNEEKDWYKDAYWYNHPDKWEIGNAKNPVHALIFLAHDCVEELKDRANTIINEWKQNQLGKILTCEAGYVVREECQPNDKKKPPIGPFGFADGISQPLFFKCDYDQYKDSNDVSQWNPQASLNLVLVKDPLSQNPYSFGSYCVWQKLETNYELFQEKIDELLGELVDDPQKADALTIERANALTIGRFKDGTPLALCDQPNQNEDRDSFNYADDPNGSKCPLHAHMRQVNPRRDNDNKELEKNRKNKRIFRAGITYFDDLTTQQNSQLSILERCFNQLDYLKNKVSHQSLEEQIKNISGLLFVSFQRDIGLQFLELQQAWADDRKFPRTGKEQYLDPIIGHPATKRVQDCPDPQQWPKQWDNDEQVDYSFYGCVKNKGGEFFFAPSISFLKNLLP</sequence>
<dbReference type="GO" id="GO:0004601">
    <property type="term" value="F:peroxidase activity"/>
    <property type="evidence" value="ECO:0007669"/>
    <property type="project" value="UniProtKB-KW"/>
</dbReference>
<keyword evidence="6" id="KW-0408">Iron</keyword>
<evidence type="ECO:0000313" key="9">
    <source>
        <dbReference type="Proteomes" id="UP000001203"/>
    </source>
</evidence>
<dbReference type="eggNOG" id="COG2837">
    <property type="taxonomic scope" value="Bacteria"/>
</dbReference>
<dbReference type="PANTHER" id="PTHR30521">
    <property type="entry name" value="DEFERROCHELATASE/PEROXIDASE"/>
    <property type="match status" value="1"/>
</dbReference>
<dbReference type="SUPFAM" id="SSF54909">
    <property type="entry name" value="Dimeric alpha+beta barrel"/>
    <property type="match status" value="1"/>
</dbReference>
<evidence type="ECO:0000256" key="1">
    <source>
        <dbReference type="ARBA" id="ARBA00001970"/>
    </source>
</evidence>
<dbReference type="EMBL" id="CP000806">
    <property type="protein sequence ID" value="ACB53449.1"/>
    <property type="molecule type" value="Genomic_DNA"/>
</dbReference>
<dbReference type="PANTHER" id="PTHR30521:SF4">
    <property type="entry name" value="DEFERROCHELATASE"/>
    <property type="match status" value="1"/>
</dbReference>
<evidence type="ECO:0000256" key="2">
    <source>
        <dbReference type="ARBA" id="ARBA00022559"/>
    </source>
</evidence>
<keyword evidence="2 8" id="KW-0575">Peroxidase</keyword>
<comment type="similarity">
    <text evidence="7">Belongs to the DyP-type peroxidase family.</text>
</comment>
<evidence type="ECO:0000256" key="7">
    <source>
        <dbReference type="ARBA" id="ARBA00025737"/>
    </source>
</evidence>
<gene>
    <name evidence="8" type="ordered locus">cce_4101</name>
</gene>
<dbReference type="GO" id="GO:0020037">
    <property type="term" value="F:heme binding"/>
    <property type="evidence" value="ECO:0007669"/>
    <property type="project" value="InterPro"/>
</dbReference>
<evidence type="ECO:0000256" key="6">
    <source>
        <dbReference type="ARBA" id="ARBA00023004"/>
    </source>
</evidence>
<dbReference type="PROSITE" id="PS51404">
    <property type="entry name" value="DYP_PEROXIDASE"/>
    <property type="match status" value="1"/>
</dbReference>
<keyword evidence="4" id="KW-0479">Metal-binding</keyword>
<dbReference type="OrthoDB" id="9781066at2"/>
<keyword evidence="3" id="KW-0349">Heme</keyword>
<dbReference type="GO" id="GO:0046872">
    <property type="term" value="F:metal ion binding"/>
    <property type="evidence" value="ECO:0007669"/>
    <property type="project" value="UniProtKB-KW"/>
</dbReference>
<reference evidence="8 9" key="1">
    <citation type="journal article" date="2008" name="Proc. Natl. Acad. Sci. U.S.A.">
        <title>The genome of Cyanothece 51142, a unicellular diazotrophic cyanobacterium important in the marine nitrogen cycle.</title>
        <authorList>
            <person name="Welsh E.A."/>
            <person name="Liberton M."/>
            <person name="Stoeckel J."/>
            <person name="Loh T."/>
            <person name="Elvitigala T."/>
            <person name="Wang C."/>
            <person name="Wollam A."/>
            <person name="Fulton R.S."/>
            <person name="Clifton S.W."/>
            <person name="Jacobs J.M."/>
            <person name="Aurora R."/>
            <person name="Ghosh B.K."/>
            <person name="Sherman L.A."/>
            <person name="Smith R.D."/>
            <person name="Wilson R.K."/>
            <person name="Pakrasi H.B."/>
        </authorList>
    </citation>
    <scope>NUCLEOTIDE SEQUENCE [LARGE SCALE GENOMIC DNA]</scope>
    <source>
        <strain evidence="9">ATCC 51142 / BH68</strain>
    </source>
</reference>
<organism evidence="8 9">
    <name type="scientific">Crocosphaera subtropica (strain ATCC 51142 / BH68)</name>
    <name type="common">Cyanothece sp. (strain ATCC 51142)</name>
    <dbReference type="NCBI Taxonomy" id="43989"/>
    <lineage>
        <taxon>Bacteria</taxon>
        <taxon>Bacillati</taxon>
        <taxon>Cyanobacteriota</taxon>
        <taxon>Cyanophyceae</taxon>
        <taxon>Oscillatoriophycideae</taxon>
        <taxon>Chroococcales</taxon>
        <taxon>Aphanothecaceae</taxon>
        <taxon>Crocosphaera</taxon>
        <taxon>Crocosphaera subtropica</taxon>
    </lineage>
</organism>